<dbReference type="CDD" id="cd00085">
    <property type="entry name" value="HNHc"/>
    <property type="match status" value="1"/>
</dbReference>
<dbReference type="SMART" id="SM00507">
    <property type="entry name" value="HNHc"/>
    <property type="match status" value="1"/>
</dbReference>
<dbReference type="InterPro" id="IPR052892">
    <property type="entry name" value="NA-targeting_endonuclease"/>
</dbReference>
<keyword evidence="2" id="KW-0378">Hydrolase</keyword>
<dbReference type="Gene3D" id="1.10.30.50">
    <property type="match status" value="1"/>
</dbReference>
<dbReference type="Proteomes" id="UP000217446">
    <property type="component" value="Unassembled WGS sequence"/>
</dbReference>
<dbReference type="InterPro" id="IPR002711">
    <property type="entry name" value="HNH"/>
</dbReference>
<keyword evidence="2" id="KW-0540">Nuclease</keyword>
<evidence type="ECO:0000313" key="3">
    <source>
        <dbReference type="Proteomes" id="UP000217446"/>
    </source>
</evidence>
<dbReference type="InterPro" id="IPR025938">
    <property type="entry name" value="RRXRR_dom"/>
</dbReference>
<dbReference type="AlphaFoldDB" id="A0A250VH86"/>
<dbReference type="InterPro" id="IPR003615">
    <property type="entry name" value="HNH_nuc"/>
</dbReference>
<dbReference type="NCBIfam" id="NF040563">
    <property type="entry name" value="guided_IscB"/>
    <property type="match status" value="1"/>
</dbReference>
<dbReference type="InterPro" id="IPR047693">
    <property type="entry name" value="RNA-guided_IscB-like"/>
</dbReference>
<dbReference type="GO" id="GO:0008270">
    <property type="term" value="F:zinc ion binding"/>
    <property type="evidence" value="ECO:0007669"/>
    <property type="project" value="InterPro"/>
</dbReference>
<evidence type="ECO:0000259" key="1">
    <source>
        <dbReference type="SMART" id="SM00507"/>
    </source>
</evidence>
<dbReference type="Pfam" id="PF01844">
    <property type="entry name" value="HNH"/>
    <property type="match status" value="1"/>
</dbReference>
<dbReference type="STRING" id="1963.AQJ27_23220"/>
<name>A0A250VH86_STROL</name>
<proteinExistence type="predicted"/>
<dbReference type="PANTHER" id="PTHR33877:SF2">
    <property type="entry name" value="OS07G0170200 PROTEIN"/>
    <property type="match status" value="1"/>
</dbReference>
<gene>
    <name evidence="2" type="ORF">SO3561_04960</name>
</gene>
<protein>
    <submittedName>
        <fullName evidence="2">HNH endonuclease</fullName>
    </submittedName>
</protein>
<dbReference type="GO" id="GO:0003676">
    <property type="term" value="F:nucleic acid binding"/>
    <property type="evidence" value="ECO:0007669"/>
    <property type="project" value="InterPro"/>
</dbReference>
<accession>A0A250VH86</accession>
<dbReference type="PANTHER" id="PTHR33877">
    <property type="entry name" value="SLL1193 PROTEIN"/>
    <property type="match status" value="1"/>
</dbReference>
<evidence type="ECO:0000313" key="2">
    <source>
        <dbReference type="EMBL" id="GAX53432.1"/>
    </source>
</evidence>
<reference evidence="3" key="1">
    <citation type="submission" date="2017-05" db="EMBL/GenBank/DDBJ databases">
        <title>Streptomyces olivochromogenes NBRC 3561 whole genome shotgun sequence.</title>
        <authorList>
            <person name="Dohra H."/>
            <person name="Kodani S."/>
        </authorList>
    </citation>
    <scope>NUCLEOTIDE SEQUENCE [LARGE SCALE GENOMIC DNA]</scope>
    <source>
        <strain evidence="3">NBRC 3561</strain>
    </source>
</reference>
<dbReference type="Pfam" id="PF14239">
    <property type="entry name" value="RRXRR"/>
    <property type="match status" value="1"/>
</dbReference>
<dbReference type="EMBL" id="BDQI01000010">
    <property type="protein sequence ID" value="GAX53432.1"/>
    <property type="molecule type" value="Genomic_DNA"/>
</dbReference>
<organism evidence="2 3">
    <name type="scientific">Streptomyces olivochromogenes</name>
    <dbReference type="NCBI Taxonomy" id="1963"/>
    <lineage>
        <taxon>Bacteria</taxon>
        <taxon>Bacillati</taxon>
        <taxon>Actinomycetota</taxon>
        <taxon>Actinomycetes</taxon>
        <taxon>Kitasatosporales</taxon>
        <taxon>Streptomycetaceae</taxon>
        <taxon>Streptomyces</taxon>
    </lineage>
</organism>
<sequence length="454" mass="50184">MVPVLDKRGRPLMPCHPARARELLAKGRAVVVRYVPFAIRLKDRLIEESTIAGVAVRVDPGSCGTGIAVTTDTEQLDHATGRGHAARRGLFAVELIHRSAQIRDGMKRRAGYRRRRRSGNLRYRAPRFDNRRRPAGWLAPSLRHRVEGTIGQVGRLMKLFPVVEIHIERNSFDTHALSLGRETLSALEYREGTLAGYEVREYLLEKWHRTCSYCGATGVPLQIDHIQPRAHGGSDRISNLTPACGPCNQAKSARLVEDFLAEQPERLARIKAEAKHPLRDAAAMNATRWQLWRSAAGLGPSVYAWSGGLTKFNRGAHGLAKSHTLDALAVGELPDRTRIVRHPAQVLTARATGRGSYARTRTDAYGFPRLHLTRRKKHYGFTTGDLVRAVIPRGKYAGTHTGRVAVRANGCHSIPVPGGHAGTSHKNLRLLQRADGYAYGTRFEKPVEPGSIGS</sequence>
<keyword evidence="3" id="KW-1185">Reference proteome</keyword>
<dbReference type="RefSeq" id="WP_067371964.1">
    <property type="nucleotide sequence ID" value="NZ_BDQI01000010.1"/>
</dbReference>
<comment type="caution">
    <text evidence="2">The sequence shown here is derived from an EMBL/GenBank/DDBJ whole genome shotgun (WGS) entry which is preliminary data.</text>
</comment>
<dbReference type="GO" id="GO:0004519">
    <property type="term" value="F:endonuclease activity"/>
    <property type="evidence" value="ECO:0007669"/>
    <property type="project" value="UniProtKB-KW"/>
</dbReference>
<feature type="domain" description="HNH nuclease" evidence="1">
    <location>
        <begin position="198"/>
        <end position="249"/>
    </location>
</feature>
<keyword evidence="2" id="KW-0255">Endonuclease</keyword>